<dbReference type="RefSeq" id="WP_310857317.1">
    <property type="nucleotide sequence ID" value="NZ_JAVLSD010000032.1"/>
</dbReference>
<reference evidence="2" key="1">
    <citation type="submission" date="2023-04" db="EMBL/GenBank/DDBJ databases">
        <title>Genomic characterization of faba bean (Vicia faba) microsymbionts in Mexican soils.</title>
        <authorList>
            <person name="Rivera Orduna F.N."/>
            <person name="Guevara-Luna J."/>
            <person name="Yan J."/>
            <person name="Arroyo-Herrera I."/>
            <person name="Li Y."/>
            <person name="Vasquez-Murrieta M.S."/>
            <person name="Wang E.T."/>
        </authorList>
    </citation>
    <scope>NUCLEOTIDE SEQUENCE</scope>
    <source>
        <strain evidence="2">CH26</strain>
    </source>
</reference>
<protein>
    <submittedName>
        <fullName evidence="2">Helix-turn-helix domain-containing protein</fullName>
    </submittedName>
</protein>
<dbReference type="Proteomes" id="UP001268610">
    <property type="component" value="Unassembled WGS sequence"/>
</dbReference>
<comment type="caution">
    <text evidence="2">The sequence shown here is derived from an EMBL/GenBank/DDBJ whole genome shotgun (WGS) entry which is preliminary data.</text>
</comment>
<name>A0AAJ2LL56_9HYPH</name>
<evidence type="ECO:0000313" key="3">
    <source>
        <dbReference type="Proteomes" id="UP001268610"/>
    </source>
</evidence>
<dbReference type="Pfam" id="PF12728">
    <property type="entry name" value="HTH_17"/>
    <property type="match status" value="1"/>
</dbReference>
<proteinExistence type="predicted"/>
<evidence type="ECO:0000259" key="1">
    <source>
        <dbReference type="Pfam" id="PF12728"/>
    </source>
</evidence>
<feature type="domain" description="Helix-turn-helix" evidence="1">
    <location>
        <begin position="95"/>
        <end position="145"/>
    </location>
</feature>
<dbReference type="EMBL" id="JAVLSF010000012">
    <property type="protein sequence ID" value="MDR9775007.1"/>
    <property type="molecule type" value="Genomic_DNA"/>
</dbReference>
<dbReference type="AlphaFoldDB" id="A0AAJ2LL56"/>
<evidence type="ECO:0000313" key="2">
    <source>
        <dbReference type="EMBL" id="MDR9775007.1"/>
    </source>
</evidence>
<accession>A0AAJ2LL56</accession>
<gene>
    <name evidence="2" type="ORF">RJJ65_20590</name>
</gene>
<sequence length="190" mass="21208">MTRIELLRRSTERDMRASPHLYPIPNTPFLFAMHVAHLLGITVAQIAEIPHSRLRRLTRADGEQVFVATDVLAFVRGDDLARRDEQTPSPSANALLTPDDVAAELRISAHQVRNLANSGDLPFINVGNGSSKPQMRFEPESIATFKVRRRVAKCPSTSAPAGKHTRMTSNVEALDIQAIREERRSARPKR</sequence>
<organism evidence="2 3">
    <name type="scientific">Rhizobium hidalgonense</name>
    <dbReference type="NCBI Taxonomy" id="1538159"/>
    <lineage>
        <taxon>Bacteria</taxon>
        <taxon>Pseudomonadati</taxon>
        <taxon>Pseudomonadota</taxon>
        <taxon>Alphaproteobacteria</taxon>
        <taxon>Hyphomicrobiales</taxon>
        <taxon>Rhizobiaceae</taxon>
        <taxon>Rhizobium/Agrobacterium group</taxon>
        <taxon>Rhizobium</taxon>
    </lineage>
</organism>
<dbReference type="InterPro" id="IPR041657">
    <property type="entry name" value="HTH_17"/>
</dbReference>